<evidence type="ECO:0000259" key="1">
    <source>
        <dbReference type="Pfam" id="PF04073"/>
    </source>
</evidence>
<evidence type="ECO:0000313" key="2">
    <source>
        <dbReference type="EMBL" id="OGD08854.1"/>
    </source>
</evidence>
<dbReference type="InterPro" id="IPR007214">
    <property type="entry name" value="YbaK/aa-tRNA-synth-assoc-dom"/>
</dbReference>
<feature type="domain" description="YbaK/aminoacyl-tRNA synthetase-associated" evidence="1">
    <location>
        <begin position="26"/>
        <end position="153"/>
    </location>
</feature>
<dbReference type="Pfam" id="PF04073">
    <property type="entry name" value="tRNA_edit"/>
    <property type="match status" value="1"/>
</dbReference>
<dbReference type="Gene3D" id="3.90.960.10">
    <property type="entry name" value="YbaK/aminoacyl-tRNA synthetase-associated domain"/>
    <property type="match status" value="1"/>
</dbReference>
<dbReference type="STRING" id="1797263.A2397_05415"/>
<accession>A0A1F4ZU21</accession>
<evidence type="ECO:0000313" key="3">
    <source>
        <dbReference type="Proteomes" id="UP000176424"/>
    </source>
</evidence>
<dbReference type="SUPFAM" id="SSF55826">
    <property type="entry name" value="YbaK/ProRS associated domain"/>
    <property type="match status" value="1"/>
</dbReference>
<reference evidence="2 3" key="1">
    <citation type="journal article" date="2016" name="Nat. Commun.">
        <title>Thousands of microbial genomes shed light on interconnected biogeochemical processes in an aquifer system.</title>
        <authorList>
            <person name="Anantharaman K."/>
            <person name="Brown C.T."/>
            <person name="Hug L.A."/>
            <person name="Sharon I."/>
            <person name="Castelle C.J."/>
            <person name="Probst A.J."/>
            <person name="Thomas B.C."/>
            <person name="Singh A."/>
            <person name="Wilkins M.J."/>
            <person name="Karaoz U."/>
            <person name="Brodie E.L."/>
            <person name="Williams K.H."/>
            <person name="Hubbard S.S."/>
            <person name="Banfield J.F."/>
        </authorList>
    </citation>
    <scope>NUCLEOTIDE SEQUENCE [LARGE SCALE GENOMIC DNA]</scope>
</reference>
<sequence length="162" mass="18329">MEYHPLVTTIKDLLKKSGMWFETFEHEAVRTSEEAAKIRTGYTLKQGTKAMIVRVKEDDGRKYFVMIVIPGDKRFDNAKAKNILNAKDIRFATVEEVAQLTNGVEPGGVPPFGNLTGLKVFADKSVFENEKIIFNAGDRRFSIAMKSEDYRKLVDPIVVDII</sequence>
<dbReference type="GO" id="GO:0002161">
    <property type="term" value="F:aminoacyl-tRNA deacylase activity"/>
    <property type="evidence" value="ECO:0007669"/>
    <property type="project" value="InterPro"/>
</dbReference>
<dbReference type="PANTHER" id="PTHR30411:SF9">
    <property type="entry name" value="MULTIFUNCTIONAL SER_THR-TRNA DEACYLASE PROXP-Y"/>
    <property type="match status" value="1"/>
</dbReference>
<gene>
    <name evidence="2" type="ORF">A2397_05415</name>
</gene>
<dbReference type="EMBL" id="MEXR01000048">
    <property type="protein sequence ID" value="OGD08854.1"/>
    <property type="molecule type" value="Genomic_DNA"/>
</dbReference>
<dbReference type="InterPro" id="IPR036754">
    <property type="entry name" value="YbaK/aa-tRNA-synt-asso_dom_sf"/>
</dbReference>
<dbReference type="AlphaFoldDB" id="A0A1F4ZU21"/>
<organism evidence="2 3">
    <name type="scientific">Candidatus Amesbacteria bacterium RIFOXYB1_FULL_44_23</name>
    <dbReference type="NCBI Taxonomy" id="1797263"/>
    <lineage>
        <taxon>Bacteria</taxon>
        <taxon>Candidatus Amesiibacteriota</taxon>
    </lineage>
</organism>
<dbReference type="PANTHER" id="PTHR30411">
    <property type="entry name" value="CYTOPLASMIC PROTEIN"/>
    <property type="match status" value="1"/>
</dbReference>
<name>A0A1F4ZU21_9BACT</name>
<proteinExistence type="predicted"/>
<dbReference type="Proteomes" id="UP000176424">
    <property type="component" value="Unassembled WGS sequence"/>
</dbReference>
<protein>
    <recommendedName>
        <fullName evidence="1">YbaK/aminoacyl-tRNA synthetase-associated domain-containing protein</fullName>
    </recommendedName>
</protein>
<comment type="caution">
    <text evidence="2">The sequence shown here is derived from an EMBL/GenBank/DDBJ whole genome shotgun (WGS) entry which is preliminary data.</text>
</comment>